<comment type="caution">
    <text evidence="3">The sequence shown here is derived from an EMBL/GenBank/DDBJ whole genome shotgun (WGS) entry which is preliminary data.</text>
</comment>
<dbReference type="GO" id="GO:0045429">
    <property type="term" value="P:positive regulation of nitric oxide biosynthetic process"/>
    <property type="evidence" value="ECO:0007669"/>
    <property type="project" value="TreeGrafter"/>
</dbReference>
<dbReference type="Proteomes" id="UP000034805">
    <property type="component" value="Unassembled WGS sequence"/>
</dbReference>
<evidence type="ECO:0000313" key="3">
    <source>
        <dbReference type="EMBL" id="KPP68088.1"/>
    </source>
</evidence>
<gene>
    <name evidence="3" type="ORF">Z043_113254</name>
</gene>
<reference evidence="3 4" key="1">
    <citation type="submission" date="2015-08" db="EMBL/GenBank/DDBJ databases">
        <title>The genome of the Asian arowana (Scleropages formosus).</title>
        <authorList>
            <person name="Tan M.H."/>
            <person name="Gan H.M."/>
            <person name="Croft L.J."/>
            <person name="Austin C.M."/>
        </authorList>
    </citation>
    <scope>NUCLEOTIDE SEQUENCE [LARGE SCALE GENOMIC DNA]</scope>
    <source>
        <strain evidence="3">Aro1</strain>
    </source>
</reference>
<sequence length="130" mass="14163">MAGLMTDFGNFTHAVVRAIPDSFAKSAQRRSGGELDVSKAQREHELYIGVLKHELGLRVLELPADESLPDCALVGDAAVVCGDTALIARPGAAARRKENRALHYLIEGERVEQDSPPGQIRRLVPSHRID</sequence>
<dbReference type="STRING" id="113540.ENSSFOP00015069456"/>
<dbReference type="SUPFAM" id="SSF55909">
    <property type="entry name" value="Pentein"/>
    <property type="match status" value="1"/>
</dbReference>
<dbReference type="GO" id="GO:0000052">
    <property type="term" value="P:citrulline metabolic process"/>
    <property type="evidence" value="ECO:0007669"/>
    <property type="project" value="TreeGrafter"/>
</dbReference>
<dbReference type="Gene3D" id="3.75.10.10">
    <property type="entry name" value="L-arginine/glycine Amidinotransferase, Chain A"/>
    <property type="match status" value="1"/>
</dbReference>
<dbReference type="GO" id="GO:0016597">
    <property type="term" value="F:amino acid binding"/>
    <property type="evidence" value="ECO:0007669"/>
    <property type="project" value="TreeGrafter"/>
</dbReference>
<accession>A0A0P7V4Z7</accession>
<organism evidence="3 4">
    <name type="scientific">Scleropages formosus</name>
    <name type="common">Asian bonytongue</name>
    <name type="synonym">Osteoglossum formosum</name>
    <dbReference type="NCBI Taxonomy" id="113540"/>
    <lineage>
        <taxon>Eukaryota</taxon>
        <taxon>Metazoa</taxon>
        <taxon>Chordata</taxon>
        <taxon>Craniata</taxon>
        <taxon>Vertebrata</taxon>
        <taxon>Euteleostomi</taxon>
        <taxon>Actinopterygii</taxon>
        <taxon>Neopterygii</taxon>
        <taxon>Teleostei</taxon>
        <taxon>Osteoglossocephala</taxon>
        <taxon>Osteoglossomorpha</taxon>
        <taxon>Osteoglossiformes</taxon>
        <taxon>Osteoglossidae</taxon>
        <taxon>Scleropages</taxon>
    </lineage>
</organism>
<protein>
    <submittedName>
        <fullName evidence="3">Uncharacterized protein</fullName>
    </submittedName>
</protein>
<comment type="similarity">
    <text evidence="1">Belongs to the DDAH family.</text>
</comment>
<dbReference type="GO" id="GO:0016403">
    <property type="term" value="F:dimethylargininase activity"/>
    <property type="evidence" value="ECO:0007669"/>
    <property type="project" value="TreeGrafter"/>
</dbReference>
<proteinExistence type="inferred from homology"/>
<keyword evidence="2" id="KW-0378">Hydrolase</keyword>
<dbReference type="GO" id="GO:0006525">
    <property type="term" value="P:arginine metabolic process"/>
    <property type="evidence" value="ECO:0007669"/>
    <property type="project" value="TreeGrafter"/>
</dbReference>
<dbReference type="GO" id="GO:0005739">
    <property type="term" value="C:mitochondrion"/>
    <property type="evidence" value="ECO:0007669"/>
    <property type="project" value="TreeGrafter"/>
</dbReference>
<evidence type="ECO:0000256" key="1">
    <source>
        <dbReference type="ARBA" id="ARBA00008532"/>
    </source>
</evidence>
<dbReference type="EMBL" id="JARO02004679">
    <property type="protein sequence ID" value="KPP68088.1"/>
    <property type="molecule type" value="Genomic_DNA"/>
</dbReference>
<name>A0A0P7V4Z7_SCLFO</name>
<dbReference type="PANTHER" id="PTHR12737:SF17">
    <property type="entry name" value="N(G),N(G)-DIMETHYLARGININE DIMETHYLAMINOHYDROLASE 1"/>
    <property type="match status" value="1"/>
</dbReference>
<dbReference type="PANTHER" id="PTHR12737">
    <property type="entry name" value="DIMETHYLARGININE DIMETHYLAMINOHYDROLASE"/>
    <property type="match status" value="1"/>
</dbReference>
<evidence type="ECO:0000313" key="4">
    <source>
        <dbReference type="Proteomes" id="UP000034805"/>
    </source>
</evidence>
<dbReference type="AlphaFoldDB" id="A0A0P7V4Z7"/>
<dbReference type="InterPro" id="IPR033199">
    <property type="entry name" value="DDAH-like"/>
</dbReference>
<evidence type="ECO:0000256" key="2">
    <source>
        <dbReference type="ARBA" id="ARBA00022801"/>
    </source>
</evidence>